<keyword evidence="5" id="KW-0813">Transport</keyword>
<evidence type="ECO:0000259" key="4">
    <source>
        <dbReference type="Pfam" id="PF00248"/>
    </source>
</evidence>
<dbReference type="AlphaFoldDB" id="A0A167G3G4"/>
<evidence type="ECO:0000256" key="2">
    <source>
        <dbReference type="ARBA" id="ARBA00022857"/>
    </source>
</evidence>
<dbReference type="GO" id="GO:0016491">
    <property type="term" value="F:oxidoreductase activity"/>
    <property type="evidence" value="ECO:0007669"/>
    <property type="project" value="UniProtKB-KW"/>
</dbReference>
<evidence type="ECO:0000256" key="1">
    <source>
        <dbReference type="ARBA" id="ARBA00006515"/>
    </source>
</evidence>
<dbReference type="InterPro" id="IPR036812">
    <property type="entry name" value="NAD(P)_OxRdtase_dom_sf"/>
</dbReference>
<keyword evidence="2" id="KW-0521">NADP</keyword>
<dbReference type="Proteomes" id="UP000076830">
    <property type="component" value="Chromosome"/>
</dbReference>
<dbReference type="InterPro" id="IPR023210">
    <property type="entry name" value="NADP_OxRdtase_dom"/>
</dbReference>
<dbReference type="STRING" id="1300342.I596_75"/>
<keyword evidence="5" id="KW-0406">Ion transport</keyword>
<sequence length="336" mass="37632">MIYRRLGDSGLKLSALSLGTWLTFGETVDRRAARELVAAALDNGVNFFDGAENYAHGDAERLLGDVLADLRHPRDAWCVSSKVRFGAVPDPAPTQQGLSHKHVVEACNQALQRLRVDHLDLYFCHRPDPDTPLEETVFAMDTLIRQGKVLYWGTSEWPAEAIREAHRIARLHHLQAPRMEQPQYNLLHRRRFETEYAPLARELGLGTTIWSPLASGLLSGKYRDGIPTGSRAAAAGNPWLRERVADEQRQRAIRQLDAIAADLGVALAHLAIAWCLMHPAVSTVILGARHREQLEQNLQAVALVPRLDRETMRRIGKAVRAGLGARLMARWRRRGS</sequence>
<gene>
    <name evidence="5" type="ORF">I596_75</name>
</gene>
<dbReference type="EMBL" id="CP015249">
    <property type="protein sequence ID" value="ANB16115.1"/>
    <property type="molecule type" value="Genomic_DNA"/>
</dbReference>
<dbReference type="OrthoDB" id="9772407at2"/>
<dbReference type="PANTHER" id="PTHR43150">
    <property type="entry name" value="HYPERKINETIC, ISOFORM M"/>
    <property type="match status" value="1"/>
</dbReference>
<keyword evidence="3" id="KW-0560">Oxidoreductase</keyword>
<dbReference type="GO" id="GO:0034220">
    <property type="term" value="P:monoatomic ion transmembrane transport"/>
    <property type="evidence" value="ECO:0007669"/>
    <property type="project" value="UniProtKB-KW"/>
</dbReference>
<dbReference type="Gene3D" id="3.20.20.100">
    <property type="entry name" value="NADP-dependent oxidoreductase domain"/>
    <property type="match status" value="1"/>
</dbReference>
<accession>A0A167G3G4</accession>
<protein>
    <submittedName>
        <fullName evidence="5">Voltage-gated potassium channel beta subunit</fullName>
    </submittedName>
</protein>
<reference evidence="5 6" key="1">
    <citation type="submission" date="2016-04" db="EMBL/GenBank/DDBJ databases">
        <title>Complete genome sequence of Dokdonella koreensis DS-123T.</title>
        <authorList>
            <person name="Kim J.F."/>
            <person name="Lee H."/>
            <person name="Kwak M.-J."/>
        </authorList>
    </citation>
    <scope>NUCLEOTIDE SEQUENCE [LARGE SCALE GENOMIC DNA]</scope>
    <source>
        <strain evidence="5 6">DS-123</strain>
    </source>
</reference>
<keyword evidence="6" id="KW-1185">Reference proteome</keyword>
<dbReference type="PRINTS" id="PR01577">
    <property type="entry name" value="KCNABCHANNEL"/>
</dbReference>
<dbReference type="Pfam" id="PF00248">
    <property type="entry name" value="Aldo_ket_red"/>
    <property type="match status" value="1"/>
</dbReference>
<dbReference type="PANTHER" id="PTHR43150:SF2">
    <property type="entry name" value="HYPERKINETIC, ISOFORM M"/>
    <property type="match status" value="1"/>
</dbReference>
<proteinExistence type="inferred from homology"/>
<keyword evidence="5" id="KW-0407">Ion channel</keyword>
<name>A0A167G3G4_9GAMM</name>
<evidence type="ECO:0000313" key="6">
    <source>
        <dbReference type="Proteomes" id="UP000076830"/>
    </source>
</evidence>
<comment type="similarity">
    <text evidence="1">Belongs to the shaker potassium channel beta subunit family.</text>
</comment>
<organism evidence="5 6">
    <name type="scientific">Dokdonella koreensis DS-123</name>
    <dbReference type="NCBI Taxonomy" id="1300342"/>
    <lineage>
        <taxon>Bacteria</taxon>
        <taxon>Pseudomonadati</taxon>
        <taxon>Pseudomonadota</taxon>
        <taxon>Gammaproteobacteria</taxon>
        <taxon>Lysobacterales</taxon>
        <taxon>Rhodanobacteraceae</taxon>
        <taxon>Dokdonella</taxon>
    </lineage>
</organism>
<dbReference type="RefSeq" id="WP_067642562.1">
    <property type="nucleotide sequence ID" value="NZ_CP015249.1"/>
</dbReference>
<dbReference type="KEGG" id="dko:I596_75"/>
<dbReference type="PATRIC" id="fig|1300342.3.peg.74"/>
<feature type="domain" description="NADP-dependent oxidoreductase" evidence="4">
    <location>
        <begin position="16"/>
        <end position="318"/>
    </location>
</feature>
<dbReference type="InterPro" id="IPR005399">
    <property type="entry name" value="K_chnl_volt-dep_bsu_KCNAB-rel"/>
</dbReference>
<evidence type="ECO:0000313" key="5">
    <source>
        <dbReference type="EMBL" id="ANB16115.1"/>
    </source>
</evidence>
<dbReference type="SUPFAM" id="SSF51430">
    <property type="entry name" value="NAD(P)-linked oxidoreductase"/>
    <property type="match status" value="1"/>
</dbReference>
<evidence type="ECO:0000256" key="3">
    <source>
        <dbReference type="ARBA" id="ARBA00023002"/>
    </source>
</evidence>